<dbReference type="InterPro" id="IPR049883">
    <property type="entry name" value="NOTCH1_EGF-like"/>
</dbReference>
<comment type="subcellular location">
    <subcellularLocation>
        <location evidence="1">Membrane</location>
        <topology evidence="1">Single-pass type I membrane protein</topology>
    </subcellularLocation>
</comment>
<dbReference type="GO" id="GO:0016020">
    <property type="term" value="C:membrane"/>
    <property type="evidence" value="ECO:0007669"/>
    <property type="project" value="UniProtKB-SubCell"/>
</dbReference>
<evidence type="ECO:0000256" key="8">
    <source>
        <dbReference type="ARBA" id="ARBA00023136"/>
    </source>
</evidence>
<keyword evidence="6" id="KW-0677">Repeat</keyword>
<dbReference type="Proteomes" id="UP000606274">
    <property type="component" value="Unassembled WGS sequence"/>
</dbReference>
<dbReference type="InterPro" id="IPR000742">
    <property type="entry name" value="EGF"/>
</dbReference>
<comment type="caution">
    <text evidence="11">Lacks conserved residue(s) required for the propagation of feature annotation.</text>
</comment>
<evidence type="ECO:0000256" key="3">
    <source>
        <dbReference type="ARBA" id="ARBA00022692"/>
    </source>
</evidence>
<evidence type="ECO:0000256" key="6">
    <source>
        <dbReference type="ARBA" id="ARBA00022737"/>
    </source>
</evidence>
<accession>A0A8T0BG54</accession>
<keyword evidence="10" id="KW-0325">Glycoprotein</keyword>
<dbReference type="Gene3D" id="2.10.25.10">
    <property type="entry name" value="Laminin"/>
    <property type="match status" value="2"/>
</dbReference>
<dbReference type="AlphaFoldDB" id="A0A8T0BG54"/>
<evidence type="ECO:0000256" key="7">
    <source>
        <dbReference type="ARBA" id="ARBA00022989"/>
    </source>
</evidence>
<evidence type="ECO:0000256" key="11">
    <source>
        <dbReference type="PROSITE-ProRule" id="PRU00076"/>
    </source>
</evidence>
<proteinExistence type="predicted"/>
<keyword evidence="4" id="KW-0732">Signal</keyword>
<evidence type="ECO:0000256" key="5">
    <source>
        <dbReference type="ARBA" id="ARBA00022734"/>
    </source>
</evidence>
<evidence type="ECO:0000256" key="4">
    <source>
        <dbReference type="ARBA" id="ARBA00022729"/>
    </source>
</evidence>
<gene>
    <name evidence="14" type="ORF">HF521_021482</name>
</gene>
<dbReference type="PROSITE" id="PS01187">
    <property type="entry name" value="EGF_CA"/>
    <property type="match status" value="1"/>
</dbReference>
<dbReference type="InterPro" id="IPR009030">
    <property type="entry name" value="Growth_fac_rcpt_cys_sf"/>
</dbReference>
<protein>
    <recommendedName>
        <fullName evidence="13">EGF-like domain-containing protein</fullName>
    </recommendedName>
</protein>
<organism evidence="14 15">
    <name type="scientific">Silurus meridionalis</name>
    <name type="common">Southern catfish</name>
    <name type="synonym">Silurus soldatovi meridionalis</name>
    <dbReference type="NCBI Taxonomy" id="175797"/>
    <lineage>
        <taxon>Eukaryota</taxon>
        <taxon>Metazoa</taxon>
        <taxon>Chordata</taxon>
        <taxon>Craniata</taxon>
        <taxon>Vertebrata</taxon>
        <taxon>Euteleostomi</taxon>
        <taxon>Actinopterygii</taxon>
        <taxon>Neopterygii</taxon>
        <taxon>Teleostei</taxon>
        <taxon>Ostariophysi</taxon>
        <taxon>Siluriformes</taxon>
        <taxon>Siluridae</taxon>
        <taxon>Silurus</taxon>
    </lineage>
</organism>
<evidence type="ECO:0000256" key="10">
    <source>
        <dbReference type="ARBA" id="ARBA00023180"/>
    </source>
</evidence>
<evidence type="ECO:0000256" key="1">
    <source>
        <dbReference type="ARBA" id="ARBA00004479"/>
    </source>
</evidence>
<evidence type="ECO:0000313" key="15">
    <source>
        <dbReference type="Proteomes" id="UP000606274"/>
    </source>
</evidence>
<dbReference type="FunFam" id="2.10.25.10:FF:000005">
    <property type="entry name" value="Fibrillin 2"/>
    <property type="match status" value="1"/>
</dbReference>
<dbReference type="EMBL" id="JABFDY010000008">
    <property type="protein sequence ID" value="KAF7704410.1"/>
    <property type="molecule type" value="Genomic_DNA"/>
</dbReference>
<dbReference type="InterPro" id="IPR018097">
    <property type="entry name" value="EGF_Ca-bd_CS"/>
</dbReference>
<sequence>MEVGGVCEDVDECTEQVCPPHTTCLNSEGSFSCDCSSGFRMNGELCVDVDECLNRPCEGLCSNTDGSYRCACGPGFILAENGIRCVPEQKHTTTSNYLEMISNRGLDQEADTTVSTETTAGPHHRVRKEGLVVGSWVLVYALSSIIPLLLLITLTAVIAVYRCNRSRKDSKKTSVTADSYCWVSSEYTSQLETQPNRIY</sequence>
<dbReference type="InterPro" id="IPR051505">
    <property type="entry name" value="C-type_lectin_domain"/>
</dbReference>
<feature type="transmembrane region" description="Helical" evidence="12">
    <location>
        <begin position="137"/>
        <end position="161"/>
    </location>
</feature>
<comment type="caution">
    <text evidence="14">The sequence shown here is derived from an EMBL/GenBank/DDBJ whole genome shotgun (WGS) entry which is preliminary data.</text>
</comment>
<reference evidence="14" key="1">
    <citation type="submission" date="2020-08" db="EMBL/GenBank/DDBJ databases">
        <title>Chromosome-level assembly of Southern catfish (Silurus meridionalis) provides insights into visual adaptation to the nocturnal and benthic lifestyles.</title>
        <authorList>
            <person name="Zhang Y."/>
            <person name="Wang D."/>
            <person name="Peng Z."/>
        </authorList>
    </citation>
    <scope>NUCLEOTIDE SEQUENCE</scope>
    <source>
        <strain evidence="14">SWU-2019-XX</strain>
        <tissue evidence="14">Muscle</tissue>
    </source>
</reference>
<dbReference type="GO" id="GO:0005509">
    <property type="term" value="F:calcium ion binding"/>
    <property type="evidence" value="ECO:0007669"/>
    <property type="project" value="InterPro"/>
</dbReference>
<dbReference type="Pfam" id="PF07645">
    <property type="entry name" value="EGF_CA"/>
    <property type="match status" value="2"/>
</dbReference>
<feature type="domain" description="EGF-like" evidence="13">
    <location>
        <begin position="48"/>
        <end position="86"/>
    </location>
</feature>
<dbReference type="SMART" id="SM00181">
    <property type="entry name" value="EGF"/>
    <property type="match status" value="2"/>
</dbReference>
<dbReference type="GO" id="GO:0005737">
    <property type="term" value="C:cytoplasm"/>
    <property type="evidence" value="ECO:0007669"/>
    <property type="project" value="TreeGrafter"/>
</dbReference>
<dbReference type="GO" id="GO:0030246">
    <property type="term" value="F:carbohydrate binding"/>
    <property type="evidence" value="ECO:0007669"/>
    <property type="project" value="UniProtKB-KW"/>
</dbReference>
<keyword evidence="8 12" id="KW-0472">Membrane</keyword>
<evidence type="ECO:0000256" key="2">
    <source>
        <dbReference type="ARBA" id="ARBA00022536"/>
    </source>
</evidence>
<dbReference type="InterPro" id="IPR001881">
    <property type="entry name" value="EGF-like_Ca-bd_dom"/>
</dbReference>
<keyword evidence="15" id="KW-1185">Reference proteome</keyword>
<keyword evidence="7 12" id="KW-1133">Transmembrane helix</keyword>
<dbReference type="InterPro" id="IPR000152">
    <property type="entry name" value="EGF-type_Asp/Asn_hydroxyl_site"/>
</dbReference>
<keyword evidence="5" id="KW-0430">Lectin</keyword>
<feature type="domain" description="EGF-like" evidence="13">
    <location>
        <begin position="9"/>
        <end position="47"/>
    </location>
</feature>
<dbReference type="PROSITE" id="PS50026">
    <property type="entry name" value="EGF_3"/>
    <property type="match status" value="2"/>
</dbReference>
<keyword evidence="2 11" id="KW-0245">EGF-like domain</keyword>
<dbReference type="PROSITE" id="PS00010">
    <property type="entry name" value="ASX_HYDROXYL"/>
    <property type="match status" value="2"/>
</dbReference>
<dbReference type="PANTHER" id="PTHR14789">
    <property type="entry name" value="CHONDROLECTIN VARIANT CHODLFDELTAE"/>
    <property type="match status" value="1"/>
</dbReference>
<keyword evidence="9" id="KW-1015">Disulfide bond</keyword>
<dbReference type="PANTHER" id="PTHR14789:SF1">
    <property type="entry name" value="CHONDROLECTIN"/>
    <property type="match status" value="1"/>
</dbReference>
<dbReference type="PROSITE" id="PS01186">
    <property type="entry name" value="EGF_2"/>
    <property type="match status" value="2"/>
</dbReference>
<name>A0A8T0BG54_SILME</name>
<keyword evidence="3 12" id="KW-0812">Transmembrane</keyword>
<dbReference type="SMART" id="SM00179">
    <property type="entry name" value="EGF_CA"/>
    <property type="match status" value="2"/>
</dbReference>
<evidence type="ECO:0000256" key="9">
    <source>
        <dbReference type="ARBA" id="ARBA00023157"/>
    </source>
</evidence>
<evidence type="ECO:0000256" key="12">
    <source>
        <dbReference type="SAM" id="Phobius"/>
    </source>
</evidence>
<dbReference type="GO" id="GO:0050772">
    <property type="term" value="P:positive regulation of axonogenesis"/>
    <property type="evidence" value="ECO:0007669"/>
    <property type="project" value="TreeGrafter"/>
</dbReference>
<dbReference type="SUPFAM" id="SSF57184">
    <property type="entry name" value="Growth factor receptor domain"/>
    <property type="match status" value="1"/>
</dbReference>
<evidence type="ECO:0000313" key="14">
    <source>
        <dbReference type="EMBL" id="KAF7704410.1"/>
    </source>
</evidence>
<evidence type="ECO:0000259" key="13">
    <source>
        <dbReference type="PROSITE" id="PS50026"/>
    </source>
</evidence>